<evidence type="ECO:0000256" key="8">
    <source>
        <dbReference type="ARBA" id="ARBA00023014"/>
    </source>
</evidence>
<evidence type="ECO:0000313" key="10">
    <source>
        <dbReference type="EMBL" id="PIU40974.1"/>
    </source>
</evidence>
<comment type="cofactor">
    <cofactor evidence="1">
        <name>FMN</name>
        <dbReference type="ChEBI" id="CHEBI:58210"/>
    </cofactor>
</comment>
<evidence type="ECO:0000256" key="7">
    <source>
        <dbReference type="ARBA" id="ARBA00023004"/>
    </source>
</evidence>
<reference evidence="10 11" key="1">
    <citation type="submission" date="2017-09" db="EMBL/GenBank/DDBJ databases">
        <title>Depth-based differentiation of microbial function through sediment-hosted aquifers and enrichment of novel symbionts in the deep terrestrial subsurface.</title>
        <authorList>
            <person name="Probst A.J."/>
            <person name="Ladd B."/>
            <person name="Jarett J.K."/>
            <person name="Geller-Mcgrath D.E."/>
            <person name="Sieber C.M."/>
            <person name="Emerson J.B."/>
            <person name="Anantharaman K."/>
            <person name="Thomas B.C."/>
            <person name="Malmstrom R."/>
            <person name="Stieglmeier M."/>
            <person name="Klingl A."/>
            <person name="Woyke T."/>
            <person name="Ryan C.M."/>
            <person name="Banfield J.F."/>
        </authorList>
    </citation>
    <scope>NUCLEOTIDE SEQUENCE [LARGE SCALE GENOMIC DNA]</scope>
    <source>
        <strain evidence="10">CG07_land_8_20_14_0_80_42_15</strain>
    </source>
</reference>
<dbReference type="AlphaFoldDB" id="A0A2J0KUG5"/>
<keyword evidence="5" id="KW-0479">Metal-binding</keyword>
<feature type="domain" description="4Fe-4S ferredoxin-type" evidence="9">
    <location>
        <begin position="2"/>
        <end position="31"/>
    </location>
</feature>
<comment type="caution">
    <text evidence="10">The sequence shown here is derived from an EMBL/GenBank/DDBJ whole genome shotgun (WGS) entry which is preliminary data.</text>
</comment>
<name>A0A2J0KUG5_9BACT</name>
<dbReference type="EMBL" id="PEWV01000074">
    <property type="protein sequence ID" value="PIU40974.1"/>
    <property type="molecule type" value="Genomic_DNA"/>
</dbReference>
<keyword evidence="7" id="KW-0408">Iron</keyword>
<dbReference type="GO" id="GO:0046872">
    <property type="term" value="F:metal ion binding"/>
    <property type="evidence" value="ECO:0007669"/>
    <property type="project" value="UniProtKB-KW"/>
</dbReference>
<gene>
    <name evidence="10" type="ORF">COS99_07875</name>
</gene>
<evidence type="ECO:0000256" key="2">
    <source>
        <dbReference type="ARBA" id="ARBA00007118"/>
    </source>
</evidence>
<keyword evidence="4" id="KW-0288">FMN</keyword>
<evidence type="ECO:0000256" key="3">
    <source>
        <dbReference type="ARBA" id="ARBA00022630"/>
    </source>
</evidence>
<evidence type="ECO:0000256" key="4">
    <source>
        <dbReference type="ARBA" id="ARBA00022643"/>
    </source>
</evidence>
<organism evidence="10 11">
    <name type="scientific">Candidatus Aquitaenariimonas noxiae</name>
    <dbReference type="NCBI Taxonomy" id="1974741"/>
    <lineage>
        <taxon>Bacteria</taxon>
        <taxon>Pseudomonadati</taxon>
        <taxon>Candidatus Omnitrophota</taxon>
        <taxon>Candidatus Aquitaenariimonas</taxon>
    </lineage>
</organism>
<dbReference type="CDD" id="cd02143">
    <property type="entry name" value="nitroreductase_FeS-like"/>
    <property type="match status" value="1"/>
</dbReference>
<sequence>MAYFIVDKTKCKGDGTCVADCPIKILEMDDKSHIPFMINKGEEICIKCGHCVAVCPHGAISLEIMRKEDCAMLKSGWRIPQDKVEQFLKGRRSVRIYNDQAVDKVTLEKLIDIARFAPSGVNRQPVYWAVLSNKEKVRGFSEIVINWMRSLIAGSSPLAESFRMKNIVTAWDKKQDWICRGAPHLIIAYGLKDDITAPQACTIALTYLELTVVSFGLGSCWAGYAAMAINMSAEARKFVGLSSKTNCFGAMMIGYSKFNYSRIPLRNKPHILWR</sequence>
<keyword evidence="8" id="KW-0411">Iron-sulfur</keyword>
<accession>A0A2J0KUG5</accession>
<evidence type="ECO:0000256" key="5">
    <source>
        <dbReference type="ARBA" id="ARBA00022723"/>
    </source>
</evidence>
<dbReference type="Proteomes" id="UP000230052">
    <property type="component" value="Unassembled WGS sequence"/>
</dbReference>
<dbReference type="InterPro" id="IPR017900">
    <property type="entry name" value="4Fe4S_Fe_S_CS"/>
</dbReference>
<dbReference type="PANTHER" id="PTHR43673">
    <property type="entry name" value="NAD(P)H NITROREDUCTASE YDGI-RELATED"/>
    <property type="match status" value="1"/>
</dbReference>
<evidence type="ECO:0000256" key="6">
    <source>
        <dbReference type="ARBA" id="ARBA00023002"/>
    </source>
</evidence>
<evidence type="ECO:0000313" key="11">
    <source>
        <dbReference type="Proteomes" id="UP000230052"/>
    </source>
</evidence>
<dbReference type="SUPFAM" id="SSF54862">
    <property type="entry name" value="4Fe-4S ferredoxins"/>
    <property type="match status" value="1"/>
</dbReference>
<keyword evidence="3" id="KW-0285">Flavoprotein</keyword>
<evidence type="ECO:0000256" key="1">
    <source>
        <dbReference type="ARBA" id="ARBA00001917"/>
    </source>
</evidence>
<dbReference type="GO" id="GO:0051536">
    <property type="term" value="F:iron-sulfur cluster binding"/>
    <property type="evidence" value="ECO:0007669"/>
    <property type="project" value="UniProtKB-KW"/>
</dbReference>
<dbReference type="GO" id="GO:0016491">
    <property type="term" value="F:oxidoreductase activity"/>
    <property type="evidence" value="ECO:0007669"/>
    <property type="project" value="UniProtKB-KW"/>
</dbReference>
<dbReference type="Pfam" id="PF00881">
    <property type="entry name" value="Nitroreductase"/>
    <property type="match status" value="1"/>
</dbReference>
<protein>
    <submittedName>
        <fullName evidence="10">Ferridoxin</fullName>
    </submittedName>
</protein>
<proteinExistence type="inferred from homology"/>
<dbReference type="InterPro" id="IPR029479">
    <property type="entry name" value="Nitroreductase"/>
</dbReference>
<keyword evidence="6" id="KW-0560">Oxidoreductase</keyword>
<dbReference type="SUPFAM" id="SSF55469">
    <property type="entry name" value="FMN-dependent nitroreductase-like"/>
    <property type="match status" value="1"/>
</dbReference>
<feature type="domain" description="4Fe-4S ferredoxin-type" evidence="9">
    <location>
        <begin position="34"/>
        <end position="65"/>
    </location>
</feature>
<dbReference type="PROSITE" id="PS51379">
    <property type="entry name" value="4FE4S_FER_2"/>
    <property type="match status" value="2"/>
</dbReference>
<comment type="similarity">
    <text evidence="2">Belongs to the nitroreductase family.</text>
</comment>
<evidence type="ECO:0000259" key="9">
    <source>
        <dbReference type="PROSITE" id="PS51379"/>
    </source>
</evidence>
<dbReference type="PROSITE" id="PS00198">
    <property type="entry name" value="4FE4S_FER_1"/>
    <property type="match status" value="1"/>
</dbReference>
<dbReference type="InterPro" id="IPR000415">
    <property type="entry name" value="Nitroreductase-like"/>
</dbReference>
<dbReference type="Pfam" id="PF13187">
    <property type="entry name" value="Fer4_9"/>
    <property type="match status" value="1"/>
</dbReference>
<dbReference type="Gene3D" id="3.40.109.10">
    <property type="entry name" value="NADH Oxidase"/>
    <property type="match status" value="1"/>
</dbReference>
<dbReference type="InterPro" id="IPR017896">
    <property type="entry name" value="4Fe4S_Fe-S-bd"/>
</dbReference>
<dbReference type="PANTHER" id="PTHR43673:SF2">
    <property type="entry name" value="NITROREDUCTASE"/>
    <property type="match status" value="1"/>
</dbReference>
<dbReference type="Gene3D" id="3.30.70.20">
    <property type="match status" value="1"/>
</dbReference>